<dbReference type="PRINTS" id="PR00870">
    <property type="entry name" value="DNAPOLXBETA"/>
</dbReference>
<keyword evidence="7" id="KW-0239">DNA-directed DNA polymerase</keyword>
<dbReference type="Pfam" id="PF14791">
    <property type="entry name" value="DNA_pol_B_thumb"/>
    <property type="match status" value="1"/>
</dbReference>
<dbReference type="InterPro" id="IPR029398">
    <property type="entry name" value="PolB_thumb"/>
</dbReference>
<keyword evidence="6" id="KW-0227">DNA damage</keyword>
<evidence type="ECO:0000256" key="4">
    <source>
        <dbReference type="ARBA" id="ARBA00022695"/>
    </source>
</evidence>
<gene>
    <name evidence="11" type="ORF">Fadolivirus_1_369</name>
</gene>
<reference evidence="11 12" key="1">
    <citation type="submission" date="2020-04" db="EMBL/GenBank/DDBJ databases">
        <title>Advantages and limits of metagenomic assembly and binning of a giant virus.</title>
        <authorList>
            <person name="Schulz F."/>
            <person name="Andreani J."/>
            <person name="Francis R."/>
            <person name="Boudjemaa H."/>
            <person name="Bou Khalil J.Y."/>
            <person name="Lee J."/>
            <person name="La Scola B."/>
            <person name="Woyke T."/>
        </authorList>
    </citation>
    <scope>NUCLEOTIDE SEQUENCE [LARGE SCALE GENOMIC DNA]</scope>
    <source>
        <strain evidence="11 12">FV1/VV64</strain>
    </source>
</reference>
<keyword evidence="4" id="KW-0548">Nucleotidyltransferase</keyword>
<dbReference type="InterPro" id="IPR002054">
    <property type="entry name" value="DNA-dir_DNA_pol_X"/>
</dbReference>
<dbReference type="InterPro" id="IPR028207">
    <property type="entry name" value="DNA_pol_B_palm_palm"/>
</dbReference>
<dbReference type="InterPro" id="IPR037160">
    <property type="entry name" value="DNA_Pol_thumb_sf"/>
</dbReference>
<dbReference type="Gene3D" id="1.10.150.20">
    <property type="entry name" value="5' to 3' exonuclease, C-terminal subdomain"/>
    <property type="match status" value="1"/>
</dbReference>
<feature type="domain" description="DNA-directed DNA polymerase X" evidence="10">
    <location>
        <begin position="15"/>
        <end position="358"/>
    </location>
</feature>
<dbReference type="EMBL" id="MT418680">
    <property type="protein sequence ID" value="QKF93827.1"/>
    <property type="molecule type" value="Genomic_DNA"/>
</dbReference>
<evidence type="ECO:0000313" key="12">
    <source>
        <dbReference type="Proteomes" id="UP001162001"/>
    </source>
</evidence>
<sequence>MSKKKNDIIDIEVANIKNEKIVNEFEKLIQQIKIQIDIAPSTSQYMTNHFRLKQINNALSIIKKYPKEIKSGSDLKDIKGIGKGTISRIDEILKSGKLSEIKIKDSDKKYSDYVKELEMIHGIGHAKAYELVTKHNIKTISELKKAYNDGTIELSNLIVTGLKYHDIYQEKIPRAEVTKIYDYLEKIAKLIDKDLSVTICGSYRRLKPTSNDIDVLLAHPKIKTKLQITNNEDTNYLFKFIKELKEKKFILDDLTDKDYHIKYMGYCKFKKNKHEYPVRRIDIRYIPFDSYPVAMLYFTGNANFNKRMRALAEQLGYMLNEYGLYRLNGEKKTRIKITSEKDVFDKLGMEYLPPEKRE</sequence>
<dbReference type="GO" id="GO:0006303">
    <property type="term" value="P:double-strand break repair via nonhomologous end joining"/>
    <property type="evidence" value="ECO:0007669"/>
    <property type="project" value="TreeGrafter"/>
</dbReference>
<dbReference type="InterPro" id="IPR027421">
    <property type="entry name" value="DNA_pol_lamdba_lyase_dom_sf"/>
</dbReference>
<evidence type="ECO:0000256" key="9">
    <source>
        <dbReference type="ARBA" id="ARBA00049244"/>
    </source>
</evidence>
<evidence type="ECO:0000256" key="5">
    <source>
        <dbReference type="ARBA" id="ARBA00022705"/>
    </source>
</evidence>
<evidence type="ECO:0000256" key="3">
    <source>
        <dbReference type="ARBA" id="ARBA00022679"/>
    </source>
</evidence>
<dbReference type="InterPro" id="IPR022312">
    <property type="entry name" value="DNA_pol_X"/>
</dbReference>
<dbReference type="InterPro" id="IPR043519">
    <property type="entry name" value="NT_sf"/>
</dbReference>
<dbReference type="SUPFAM" id="SSF81301">
    <property type="entry name" value="Nucleotidyltransferase"/>
    <property type="match status" value="1"/>
</dbReference>
<dbReference type="GO" id="GO:0003677">
    <property type="term" value="F:DNA binding"/>
    <property type="evidence" value="ECO:0007669"/>
    <property type="project" value="InterPro"/>
</dbReference>
<evidence type="ECO:0000256" key="2">
    <source>
        <dbReference type="ARBA" id="ARBA00022634"/>
    </source>
</evidence>
<keyword evidence="8" id="KW-0234">DNA repair</keyword>
<dbReference type="GO" id="GO:0003887">
    <property type="term" value="F:DNA-directed DNA polymerase activity"/>
    <property type="evidence" value="ECO:0007669"/>
    <property type="project" value="UniProtKB-KW"/>
</dbReference>
<keyword evidence="2" id="KW-0237">DNA synthesis</keyword>
<dbReference type="PANTHER" id="PTHR11276:SF28">
    <property type="entry name" value="DNA POLYMERASE LAMBDA"/>
    <property type="match status" value="1"/>
</dbReference>
<keyword evidence="3" id="KW-0808">Transferase</keyword>
<dbReference type="Gene3D" id="3.30.460.10">
    <property type="entry name" value="Beta Polymerase, domain 2"/>
    <property type="match status" value="1"/>
</dbReference>
<keyword evidence="12" id="KW-1185">Reference proteome</keyword>
<name>A0A7D3QU29_9VIRU</name>
<dbReference type="Proteomes" id="UP001162001">
    <property type="component" value="Segment"/>
</dbReference>
<dbReference type="PRINTS" id="PR00869">
    <property type="entry name" value="DNAPOLX"/>
</dbReference>
<dbReference type="Pfam" id="PF14792">
    <property type="entry name" value="DNA_pol_B_palm"/>
    <property type="match status" value="1"/>
</dbReference>
<dbReference type="InterPro" id="IPR010996">
    <property type="entry name" value="HHH_MUS81"/>
</dbReference>
<protein>
    <recommendedName>
        <fullName evidence="1">DNA-directed DNA polymerase</fullName>
        <ecNumber evidence="1">2.7.7.7</ecNumber>
    </recommendedName>
</protein>
<dbReference type="InterPro" id="IPR002008">
    <property type="entry name" value="DNA_pol_X_beta-like"/>
</dbReference>
<keyword evidence="5" id="KW-0235">DNA replication</keyword>
<dbReference type="Gene3D" id="1.10.150.110">
    <property type="entry name" value="DNA polymerase beta, N-terminal domain-like"/>
    <property type="match status" value="1"/>
</dbReference>
<dbReference type="CDD" id="cd00141">
    <property type="entry name" value="NT_POLXc"/>
    <property type="match status" value="1"/>
</dbReference>
<evidence type="ECO:0000313" key="11">
    <source>
        <dbReference type="EMBL" id="QKF93827.1"/>
    </source>
</evidence>
<evidence type="ECO:0000256" key="6">
    <source>
        <dbReference type="ARBA" id="ARBA00022763"/>
    </source>
</evidence>
<dbReference type="Pfam" id="PF14716">
    <property type="entry name" value="HHH_8"/>
    <property type="match status" value="1"/>
</dbReference>
<dbReference type="SUPFAM" id="SSF47802">
    <property type="entry name" value="DNA polymerase beta, N-terminal domain-like"/>
    <property type="match status" value="1"/>
</dbReference>
<evidence type="ECO:0000259" key="10">
    <source>
        <dbReference type="SMART" id="SM00483"/>
    </source>
</evidence>
<dbReference type="EC" id="2.7.7.7" evidence="1"/>
<dbReference type="PANTHER" id="PTHR11276">
    <property type="entry name" value="DNA POLYMERASE TYPE-X FAMILY MEMBER"/>
    <property type="match status" value="1"/>
</dbReference>
<accession>A0A7D3QU29</accession>
<dbReference type="Gene3D" id="3.30.210.10">
    <property type="entry name" value="DNA polymerase, thumb domain"/>
    <property type="match status" value="1"/>
</dbReference>
<dbReference type="SMART" id="SM00483">
    <property type="entry name" value="POLXc"/>
    <property type="match status" value="1"/>
</dbReference>
<proteinExistence type="predicted"/>
<comment type="catalytic activity">
    <reaction evidence="9">
        <text>DNA(n) + a 2'-deoxyribonucleoside 5'-triphosphate = DNA(n+1) + diphosphate</text>
        <dbReference type="Rhea" id="RHEA:22508"/>
        <dbReference type="Rhea" id="RHEA-COMP:17339"/>
        <dbReference type="Rhea" id="RHEA-COMP:17340"/>
        <dbReference type="ChEBI" id="CHEBI:33019"/>
        <dbReference type="ChEBI" id="CHEBI:61560"/>
        <dbReference type="ChEBI" id="CHEBI:173112"/>
        <dbReference type="EC" id="2.7.7.7"/>
    </reaction>
</comment>
<evidence type="ECO:0000256" key="1">
    <source>
        <dbReference type="ARBA" id="ARBA00012417"/>
    </source>
</evidence>
<evidence type="ECO:0000256" key="7">
    <source>
        <dbReference type="ARBA" id="ARBA00022932"/>
    </source>
</evidence>
<evidence type="ECO:0000256" key="8">
    <source>
        <dbReference type="ARBA" id="ARBA00023204"/>
    </source>
</evidence>
<organism evidence="11 12">
    <name type="scientific">Fadolivirus FV1/VV64</name>
    <dbReference type="NCBI Taxonomy" id="3070911"/>
    <lineage>
        <taxon>Viruses</taxon>
        <taxon>Varidnaviria</taxon>
        <taxon>Bamfordvirae</taxon>
        <taxon>Nucleocytoviricota</taxon>
        <taxon>Megaviricetes</taxon>
        <taxon>Imitervirales</taxon>
        <taxon>Mimiviridae</taxon>
        <taxon>Klosneuvirinae</taxon>
        <taxon>Fadolivirus</taxon>
        <taxon>Fadolivirus algeromassiliense</taxon>
    </lineage>
</organism>
<dbReference type="FunFam" id="3.30.210.10:FF:000002">
    <property type="entry name" value="DNA polymerase"/>
    <property type="match status" value="1"/>
</dbReference>